<sequence>MRAKERERQEQEELERQKQEFLASLPERNEDDSLPTRLIAACAYMLPLLDAAERFGWPLALMNPTMATFMQALNAPMALLSAVPFGLGFLLVFIGMQFVANNPENPALVRYNMRWSSLA</sequence>
<feature type="region of interest" description="Disordered" evidence="1">
    <location>
        <begin position="1"/>
        <end position="28"/>
    </location>
</feature>
<dbReference type="Proteomes" id="UP001642484">
    <property type="component" value="Unassembled WGS sequence"/>
</dbReference>
<proteinExistence type="predicted"/>
<feature type="compositionally biased region" description="Basic and acidic residues" evidence="1">
    <location>
        <begin position="1"/>
        <end position="19"/>
    </location>
</feature>
<organism evidence="3 4">
    <name type="scientific">Durusdinium trenchii</name>
    <dbReference type="NCBI Taxonomy" id="1381693"/>
    <lineage>
        <taxon>Eukaryota</taxon>
        <taxon>Sar</taxon>
        <taxon>Alveolata</taxon>
        <taxon>Dinophyceae</taxon>
        <taxon>Suessiales</taxon>
        <taxon>Symbiodiniaceae</taxon>
        <taxon>Durusdinium</taxon>
    </lineage>
</organism>
<keyword evidence="2" id="KW-0472">Membrane</keyword>
<gene>
    <name evidence="3" type="ORF">CCMP2556_LOCUS30318</name>
</gene>
<protein>
    <submittedName>
        <fullName evidence="3">Uncharacterized protein</fullName>
    </submittedName>
</protein>
<evidence type="ECO:0000313" key="4">
    <source>
        <dbReference type="Proteomes" id="UP001642484"/>
    </source>
</evidence>
<feature type="transmembrane region" description="Helical" evidence="2">
    <location>
        <begin position="78"/>
        <end position="100"/>
    </location>
</feature>
<accession>A0ABP0ND09</accession>
<evidence type="ECO:0000256" key="1">
    <source>
        <dbReference type="SAM" id="MobiDB-lite"/>
    </source>
</evidence>
<evidence type="ECO:0000313" key="3">
    <source>
        <dbReference type="EMBL" id="CAK9061678.1"/>
    </source>
</evidence>
<reference evidence="3 4" key="1">
    <citation type="submission" date="2024-02" db="EMBL/GenBank/DDBJ databases">
        <authorList>
            <person name="Chen Y."/>
            <person name="Shah S."/>
            <person name="Dougan E. K."/>
            <person name="Thang M."/>
            <person name="Chan C."/>
        </authorList>
    </citation>
    <scope>NUCLEOTIDE SEQUENCE [LARGE SCALE GENOMIC DNA]</scope>
</reference>
<keyword evidence="2" id="KW-0812">Transmembrane</keyword>
<keyword evidence="2" id="KW-1133">Transmembrane helix</keyword>
<keyword evidence="4" id="KW-1185">Reference proteome</keyword>
<name>A0ABP0ND09_9DINO</name>
<comment type="caution">
    <text evidence="3">The sequence shown here is derived from an EMBL/GenBank/DDBJ whole genome shotgun (WGS) entry which is preliminary data.</text>
</comment>
<dbReference type="EMBL" id="CAXAMN010021629">
    <property type="protein sequence ID" value="CAK9061678.1"/>
    <property type="molecule type" value="Genomic_DNA"/>
</dbReference>
<evidence type="ECO:0000256" key="2">
    <source>
        <dbReference type="SAM" id="Phobius"/>
    </source>
</evidence>